<protein>
    <submittedName>
        <fullName evidence="1">ABC transporter permease</fullName>
    </submittedName>
</protein>
<dbReference type="EMBL" id="PEMW01000191">
    <property type="protein sequence ID" value="RTI55375.1"/>
    <property type="molecule type" value="Genomic_DNA"/>
</dbReference>
<reference evidence="1 2" key="1">
    <citation type="journal article" date="2019" name="Extremophiles">
        <title>Biogeography of thermophiles and predominance of Thermus scotoductus in domestic water heaters.</title>
        <authorList>
            <person name="Wilpiszeski R.L."/>
            <person name="Zhang Z."/>
            <person name="House C.H."/>
        </authorList>
    </citation>
    <scope>NUCLEOTIDE SEQUENCE [LARGE SCALE GENOMIC DNA]</scope>
    <source>
        <strain evidence="1 2">1_S1</strain>
    </source>
</reference>
<feature type="non-terminal residue" evidence="1">
    <location>
        <position position="28"/>
    </location>
</feature>
<gene>
    <name evidence="1" type="ORF">CSW14_06625</name>
</gene>
<evidence type="ECO:0000313" key="2">
    <source>
        <dbReference type="Proteomes" id="UP000287467"/>
    </source>
</evidence>
<proteinExistence type="predicted"/>
<name>A0A430VQS5_THESC</name>
<organism evidence="1 2">
    <name type="scientific">Thermus scotoductus</name>
    <dbReference type="NCBI Taxonomy" id="37636"/>
    <lineage>
        <taxon>Bacteria</taxon>
        <taxon>Thermotogati</taxon>
        <taxon>Deinococcota</taxon>
        <taxon>Deinococci</taxon>
        <taxon>Thermales</taxon>
        <taxon>Thermaceae</taxon>
        <taxon>Thermus</taxon>
    </lineage>
</organism>
<dbReference type="AlphaFoldDB" id="A0A430VQS5"/>
<evidence type="ECO:0000313" key="1">
    <source>
        <dbReference type="EMBL" id="RTI55375.1"/>
    </source>
</evidence>
<dbReference type="Proteomes" id="UP000287467">
    <property type="component" value="Unassembled WGS sequence"/>
</dbReference>
<comment type="caution">
    <text evidence="1">The sequence shown here is derived from an EMBL/GenBank/DDBJ whole genome shotgun (WGS) entry which is preliminary data.</text>
</comment>
<sequence length="28" mass="3095">MRRVLGVVGLLLLWEGLAAWGLLNPLYA</sequence>
<accession>A0A430VQS5</accession>